<evidence type="ECO:0000256" key="1">
    <source>
        <dbReference type="ARBA" id="ARBA00004370"/>
    </source>
</evidence>
<evidence type="ECO:0000313" key="6">
    <source>
        <dbReference type="Proteomes" id="UP000515561"/>
    </source>
</evidence>
<evidence type="ECO:0000256" key="2">
    <source>
        <dbReference type="ARBA" id="ARBA00023136"/>
    </source>
</evidence>
<name>A0A6S6QVK4_9FIRM</name>
<evidence type="ECO:0000259" key="4">
    <source>
        <dbReference type="Pfam" id="PF00144"/>
    </source>
</evidence>
<feature type="chain" id="PRO_5027836655" description="Beta-lactamase-related domain-containing protein" evidence="3">
    <location>
        <begin position="35"/>
        <end position="719"/>
    </location>
</feature>
<dbReference type="KEGG" id="acel:acsn021_06780"/>
<proteinExistence type="predicted"/>
<dbReference type="Proteomes" id="UP000515561">
    <property type="component" value="Chromosome"/>
</dbReference>
<feature type="signal peptide" evidence="3">
    <location>
        <begin position="1"/>
        <end position="34"/>
    </location>
</feature>
<dbReference type="EMBL" id="AP023367">
    <property type="protein sequence ID" value="BCJ93109.1"/>
    <property type="molecule type" value="Genomic_DNA"/>
</dbReference>
<protein>
    <recommendedName>
        <fullName evidence="4">Beta-lactamase-related domain-containing protein</fullName>
    </recommendedName>
</protein>
<evidence type="ECO:0000313" key="5">
    <source>
        <dbReference type="EMBL" id="BCJ93109.1"/>
    </source>
</evidence>
<dbReference type="InterPro" id="IPR001466">
    <property type="entry name" value="Beta-lactam-related"/>
</dbReference>
<keyword evidence="6" id="KW-1185">Reference proteome</keyword>
<organism evidence="5 6">
    <name type="scientific">Anaerocolumna cellulosilytica</name>
    <dbReference type="NCBI Taxonomy" id="433286"/>
    <lineage>
        <taxon>Bacteria</taxon>
        <taxon>Bacillati</taxon>
        <taxon>Bacillota</taxon>
        <taxon>Clostridia</taxon>
        <taxon>Lachnospirales</taxon>
        <taxon>Lachnospiraceae</taxon>
        <taxon>Anaerocolumna</taxon>
    </lineage>
</organism>
<dbReference type="SUPFAM" id="SSF56601">
    <property type="entry name" value="beta-lactamase/transpeptidase-like"/>
    <property type="match status" value="1"/>
</dbReference>
<reference evidence="5 6" key="1">
    <citation type="journal article" date="2016" name="Int. J. Syst. Evol. Microbiol.">
        <title>Descriptions of Anaerotaenia torta gen. nov., sp. nov. and Anaerocolumna cellulosilytica gen. nov., sp. nov. isolated from a methanogenic reactor of cattle waste.</title>
        <authorList>
            <person name="Uek A."/>
            <person name="Ohtaki Y."/>
            <person name="Kaku N."/>
            <person name="Ueki K."/>
        </authorList>
    </citation>
    <scope>NUCLEOTIDE SEQUENCE [LARGE SCALE GENOMIC DNA]</scope>
    <source>
        <strain evidence="5 6">SN021</strain>
    </source>
</reference>
<gene>
    <name evidence="5" type="ORF">acsn021_06780</name>
</gene>
<dbReference type="PANTHER" id="PTHR46825:SF11">
    <property type="entry name" value="PENICILLIN-BINDING PROTEIN 4"/>
    <property type="match status" value="1"/>
</dbReference>
<dbReference type="InterPro" id="IPR050491">
    <property type="entry name" value="AmpC-like"/>
</dbReference>
<evidence type="ECO:0000256" key="3">
    <source>
        <dbReference type="SAM" id="SignalP"/>
    </source>
</evidence>
<accession>A0A6S6QVK4</accession>
<keyword evidence="2" id="KW-0472">Membrane</keyword>
<comment type="subcellular location">
    <subcellularLocation>
        <location evidence="1">Membrane</location>
    </subcellularLocation>
</comment>
<dbReference type="InterPro" id="IPR012338">
    <property type="entry name" value="Beta-lactam/transpept-like"/>
</dbReference>
<dbReference type="PANTHER" id="PTHR46825">
    <property type="entry name" value="D-ALANYL-D-ALANINE-CARBOXYPEPTIDASE/ENDOPEPTIDASE AMPH"/>
    <property type="match status" value="1"/>
</dbReference>
<dbReference type="Gene3D" id="3.40.710.10">
    <property type="entry name" value="DD-peptidase/beta-lactamase superfamily"/>
    <property type="match status" value="1"/>
</dbReference>
<keyword evidence="3" id="KW-0732">Signal</keyword>
<dbReference type="Pfam" id="PF00144">
    <property type="entry name" value="Beta-lactamase"/>
    <property type="match status" value="1"/>
</dbReference>
<dbReference type="AlphaFoldDB" id="A0A6S6QVK4"/>
<sequence length="719" mass="78740">MTCDTNGVNMFKKFLRTKLPIILAFSLVVLPSHAAFAQVVPATLNATSAKAETVSTKTGYEAVKELAEKKAATLTSIYGVTSLQYAVIDNGIVTVSGQSGVYSKESNTPLTNTNMYGIGSISKIFTTAAVMQLSEDGKVDLDAPVTQYIPEFTMADERYKNITVRMLLNHSAGLMGSTLESAMLFDDNDFSTYNNFLEKLKSSRLKADPGAYSVYSNDGFTLAELLVEKVSGVSFTEYISKNITNPLKLSNTKTPLDTFPSSNLAKTYLPGSNTALPKESLNMIGAGGIYSTAEDLCRFAEIFMSTYSSDVLYSASARAMEYPEYLRGIWPEDSEPALLSYGLGWDSVKTYPFEDYNIKAVVKGGDTSYYHGSLIILPNENMAVAILSSGGASTYNQAMGQEILLKALLEKGTIDKINPDKTFTPPVQTQVPEALLKNQGVYGQRSSLLQAKIDKSGTLTITDLLTPGATPQKFIYTDDGKFYYTDGSMYYSFKEEKNGKTYLYASGYSLLPGIAQLGDSGYQAQKLSDNPISASVKKLWEQRMKESYFMVNEKYSSQLYTLGILGSSMIMPKELKGYVITSAIIDEYNAKSPIQIPGVAGRDLIDFTFYEKDGKEYLDIAGRISIAENHISTLSSKSTFTTTIGEDGYAKWYKIGKNSAKKTINVILPINSSFAVYNADGICVNYYHISKDPTVVLPEGGYIVFAGDANSTIRVRYTK</sequence>
<dbReference type="GO" id="GO:0016020">
    <property type="term" value="C:membrane"/>
    <property type="evidence" value="ECO:0007669"/>
    <property type="project" value="UniProtKB-SubCell"/>
</dbReference>
<feature type="domain" description="Beta-lactamase-related" evidence="4">
    <location>
        <begin position="77"/>
        <end position="404"/>
    </location>
</feature>